<dbReference type="Proteomes" id="UP000316030">
    <property type="component" value="Unassembled WGS sequence"/>
</dbReference>
<proteinExistence type="predicted"/>
<organism evidence="2 3">
    <name type="scientific">Thalassovita litoralis</name>
    <dbReference type="NCBI Taxonomy" id="1010611"/>
    <lineage>
        <taxon>Bacteria</taxon>
        <taxon>Pseudomonadati</taxon>
        <taxon>Pseudomonadota</taxon>
        <taxon>Alphaproteobacteria</taxon>
        <taxon>Rhodobacterales</taxon>
        <taxon>Roseobacteraceae</taxon>
        <taxon>Thalassovita</taxon>
    </lineage>
</organism>
<evidence type="ECO:0000313" key="2">
    <source>
        <dbReference type="EMBL" id="SMO62462.1"/>
    </source>
</evidence>
<gene>
    <name evidence="2" type="ORF">SAMN06265173_107121</name>
</gene>
<keyword evidence="1" id="KW-0812">Transmembrane</keyword>
<feature type="transmembrane region" description="Helical" evidence="1">
    <location>
        <begin position="59"/>
        <end position="81"/>
    </location>
</feature>
<evidence type="ECO:0008006" key="4">
    <source>
        <dbReference type="Google" id="ProtNLM"/>
    </source>
</evidence>
<keyword evidence="1" id="KW-0472">Membrane</keyword>
<accession>A0A521CSQ8</accession>
<name>A0A521CSQ8_9RHOB</name>
<dbReference type="EMBL" id="FXTO01000007">
    <property type="protein sequence ID" value="SMO62462.1"/>
    <property type="molecule type" value="Genomic_DNA"/>
</dbReference>
<keyword evidence="1" id="KW-1133">Transmembrane helix</keyword>
<dbReference type="OrthoDB" id="199424at2"/>
<sequence length="180" mass="20470">MTTAQGWEDILDQDEQILWQGRPDGAVVISPLSLLPALFGLFFAGFALFWMIMASKAGGIFWMFGLIHFSVGLGLAFGAVFGKPYKYRHTWYTLTNKRAFIATDLPFRGKRLKSYAIDSTSPLSMEDEGRFAAVQFATETYRTKNRTRTRRVGFDRITDGHHVYRLMRDIRSSDQPGPQS</sequence>
<reference evidence="2 3" key="1">
    <citation type="submission" date="2017-05" db="EMBL/GenBank/DDBJ databases">
        <authorList>
            <person name="Varghese N."/>
            <person name="Submissions S."/>
        </authorList>
    </citation>
    <scope>NUCLEOTIDE SEQUENCE [LARGE SCALE GENOMIC DNA]</scope>
    <source>
        <strain evidence="2 3">DSM 29506</strain>
    </source>
</reference>
<protein>
    <recommendedName>
        <fullName evidence="4">Aspartate carbamoyltransferase catalytic subunit</fullName>
    </recommendedName>
</protein>
<dbReference type="AlphaFoldDB" id="A0A521CSQ8"/>
<evidence type="ECO:0000313" key="3">
    <source>
        <dbReference type="Proteomes" id="UP000316030"/>
    </source>
</evidence>
<evidence type="ECO:0000256" key="1">
    <source>
        <dbReference type="SAM" id="Phobius"/>
    </source>
</evidence>
<keyword evidence="3" id="KW-1185">Reference proteome</keyword>
<feature type="transmembrane region" description="Helical" evidence="1">
    <location>
        <begin position="32"/>
        <end position="53"/>
    </location>
</feature>
<dbReference type="RefSeq" id="WP_142492900.1">
    <property type="nucleotide sequence ID" value="NZ_FXTO01000007.1"/>
</dbReference>